<dbReference type="EMBL" id="JACGCM010000857">
    <property type="protein sequence ID" value="KAF6165220.1"/>
    <property type="molecule type" value="Genomic_DNA"/>
</dbReference>
<dbReference type="Proteomes" id="UP000541444">
    <property type="component" value="Unassembled WGS sequence"/>
</dbReference>
<evidence type="ECO:0000313" key="2">
    <source>
        <dbReference type="EMBL" id="KAF6165220.1"/>
    </source>
</evidence>
<sequence length="119" mass="13767">MLQVMVAIAVMLYITCEAKTDIHPLILVPGSGGNQLEARLIKHYKPSNPICKLQSHSRWFRLWFDLSVLIPPLTECFAHRMTLYYDPDKDDYENAPGVETRVPYFGSTRGLRYLNPHFK</sequence>
<dbReference type="AlphaFoldDB" id="A0A7J7NDY4"/>
<dbReference type="OrthoDB" id="190846at2759"/>
<feature type="signal peptide" evidence="1">
    <location>
        <begin position="1"/>
        <end position="18"/>
    </location>
</feature>
<keyword evidence="3" id="KW-1185">Reference proteome</keyword>
<comment type="caution">
    <text evidence="2">The sequence shown here is derived from an EMBL/GenBank/DDBJ whole genome shotgun (WGS) entry which is preliminary data.</text>
</comment>
<feature type="chain" id="PRO_5029888677" evidence="1">
    <location>
        <begin position="19"/>
        <end position="119"/>
    </location>
</feature>
<evidence type="ECO:0000313" key="3">
    <source>
        <dbReference type="Proteomes" id="UP000541444"/>
    </source>
</evidence>
<proteinExistence type="predicted"/>
<evidence type="ECO:0000256" key="1">
    <source>
        <dbReference type="SAM" id="SignalP"/>
    </source>
</evidence>
<protein>
    <submittedName>
        <fullName evidence="2">Uncharacterized protein</fullName>
    </submittedName>
</protein>
<keyword evidence="1" id="KW-0732">Signal</keyword>
<name>A0A7J7NDY4_9MAGN</name>
<gene>
    <name evidence="2" type="ORF">GIB67_030402</name>
</gene>
<dbReference type="PANTHER" id="PTHR11440">
    <property type="entry name" value="LECITHIN-CHOLESTEROL ACYLTRANSFERASE-RELATED"/>
    <property type="match status" value="1"/>
</dbReference>
<reference evidence="2 3" key="1">
    <citation type="journal article" date="2020" name="IScience">
        <title>Genome Sequencing of the Endangered Kingdonia uniflora (Circaeasteraceae, Ranunculales) Reveals Potential Mechanisms of Evolutionary Specialization.</title>
        <authorList>
            <person name="Sun Y."/>
            <person name="Deng T."/>
            <person name="Zhang A."/>
            <person name="Moore M.J."/>
            <person name="Landis J.B."/>
            <person name="Lin N."/>
            <person name="Zhang H."/>
            <person name="Zhang X."/>
            <person name="Huang J."/>
            <person name="Zhang X."/>
            <person name="Sun H."/>
            <person name="Wang H."/>
        </authorList>
    </citation>
    <scope>NUCLEOTIDE SEQUENCE [LARGE SCALE GENOMIC DNA]</scope>
    <source>
        <strain evidence="2">TB1705</strain>
        <tissue evidence="2">Leaf</tissue>
    </source>
</reference>
<organism evidence="2 3">
    <name type="scientific">Kingdonia uniflora</name>
    <dbReference type="NCBI Taxonomy" id="39325"/>
    <lineage>
        <taxon>Eukaryota</taxon>
        <taxon>Viridiplantae</taxon>
        <taxon>Streptophyta</taxon>
        <taxon>Embryophyta</taxon>
        <taxon>Tracheophyta</taxon>
        <taxon>Spermatophyta</taxon>
        <taxon>Magnoliopsida</taxon>
        <taxon>Ranunculales</taxon>
        <taxon>Circaeasteraceae</taxon>
        <taxon>Kingdonia</taxon>
    </lineage>
</organism>
<accession>A0A7J7NDY4</accession>